<protein>
    <submittedName>
        <fullName evidence="11">Putative GTP-binding protein EngB</fullName>
    </submittedName>
</protein>
<dbReference type="Pfam" id="PF01926">
    <property type="entry name" value="MMR_HSR1"/>
    <property type="match status" value="1"/>
</dbReference>
<dbReference type="HAMAP" id="MF_00321">
    <property type="entry name" value="GTPase_EngB"/>
    <property type="match status" value="1"/>
</dbReference>
<evidence type="ECO:0000256" key="8">
    <source>
        <dbReference type="ARBA" id="ARBA00023210"/>
    </source>
</evidence>
<gene>
    <name evidence="11" type="primary">engB_3</name>
    <name evidence="11" type="ORF">SDC9_08763</name>
</gene>
<dbReference type="AlphaFoldDB" id="A0A644T881"/>
<evidence type="ECO:0000256" key="3">
    <source>
        <dbReference type="ARBA" id="ARBA00022618"/>
    </source>
</evidence>
<dbReference type="FunFam" id="3.40.50.300:FF:000098">
    <property type="entry name" value="Probable GTP-binding protein EngB"/>
    <property type="match status" value="1"/>
</dbReference>
<evidence type="ECO:0000313" key="11">
    <source>
        <dbReference type="EMBL" id="MPL63143.1"/>
    </source>
</evidence>
<keyword evidence="8" id="KW-0717">Septation</keyword>
<dbReference type="InterPro" id="IPR027417">
    <property type="entry name" value="P-loop_NTPase"/>
</dbReference>
<keyword evidence="9" id="KW-0131">Cell cycle</keyword>
<evidence type="ECO:0000256" key="7">
    <source>
        <dbReference type="ARBA" id="ARBA00023134"/>
    </source>
</evidence>
<dbReference type="InterPro" id="IPR006073">
    <property type="entry name" value="GTP-bd"/>
</dbReference>
<keyword evidence="4" id="KW-0479">Metal-binding</keyword>
<dbReference type="EMBL" id="VSSQ01000020">
    <property type="protein sequence ID" value="MPL63143.1"/>
    <property type="molecule type" value="Genomic_DNA"/>
</dbReference>
<keyword evidence="6" id="KW-0460">Magnesium</keyword>
<dbReference type="Gene3D" id="3.40.50.300">
    <property type="entry name" value="P-loop containing nucleotide triphosphate hydrolases"/>
    <property type="match status" value="1"/>
</dbReference>
<evidence type="ECO:0000259" key="10">
    <source>
        <dbReference type="PROSITE" id="PS51706"/>
    </source>
</evidence>
<dbReference type="GO" id="GO:0046872">
    <property type="term" value="F:metal ion binding"/>
    <property type="evidence" value="ECO:0007669"/>
    <property type="project" value="UniProtKB-KW"/>
</dbReference>
<proteinExistence type="inferred from homology"/>
<evidence type="ECO:0000256" key="4">
    <source>
        <dbReference type="ARBA" id="ARBA00022723"/>
    </source>
</evidence>
<dbReference type="NCBIfam" id="TIGR03598">
    <property type="entry name" value="GTPase_YsxC"/>
    <property type="match status" value="1"/>
</dbReference>
<feature type="domain" description="EngB-type G" evidence="10">
    <location>
        <begin position="22"/>
        <end position="197"/>
    </location>
</feature>
<dbReference type="PANTHER" id="PTHR11649:SF13">
    <property type="entry name" value="ENGB-TYPE G DOMAIN-CONTAINING PROTEIN"/>
    <property type="match status" value="1"/>
</dbReference>
<evidence type="ECO:0000256" key="2">
    <source>
        <dbReference type="ARBA" id="ARBA00009638"/>
    </source>
</evidence>
<dbReference type="InterPro" id="IPR030393">
    <property type="entry name" value="G_ENGB_dom"/>
</dbReference>
<dbReference type="InterPro" id="IPR019987">
    <property type="entry name" value="GTP-bd_ribosome_bio_YsxC"/>
</dbReference>
<keyword evidence="3" id="KW-0132">Cell division</keyword>
<accession>A0A644T881</accession>
<dbReference type="SUPFAM" id="SSF52540">
    <property type="entry name" value="P-loop containing nucleoside triphosphate hydrolases"/>
    <property type="match status" value="1"/>
</dbReference>
<evidence type="ECO:0000256" key="1">
    <source>
        <dbReference type="ARBA" id="ARBA00001946"/>
    </source>
</evidence>
<organism evidence="11">
    <name type="scientific">bioreactor metagenome</name>
    <dbReference type="NCBI Taxonomy" id="1076179"/>
    <lineage>
        <taxon>unclassified sequences</taxon>
        <taxon>metagenomes</taxon>
        <taxon>ecological metagenomes</taxon>
    </lineage>
</organism>
<dbReference type="GO" id="GO:0000917">
    <property type="term" value="P:division septum assembly"/>
    <property type="evidence" value="ECO:0007669"/>
    <property type="project" value="UniProtKB-KW"/>
</dbReference>
<comment type="similarity">
    <text evidence="2">Belongs to the TRAFAC class TrmE-Era-EngA-EngB-Septin-like GTPase superfamily. EngB GTPase family.</text>
</comment>
<keyword evidence="7" id="KW-0342">GTP-binding</keyword>
<dbReference type="PROSITE" id="PS51706">
    <property type="entry name" value="G_ENGB"/>
    <property type="match status" value="1"/>
</dbReference>
<keyword evidence="5" id="KW-0547">Nucleotide-binding</keyword>
<evidence type="ECO:0000256" key="9">
    <source>
        <dbReference type="ARBA" id="ARBA00023306"/>
    </source>
</evidence>
<evidence type="ECO:0000256" key="5">
    <source>
        <dbReference type="ARBA" id="ARBA00022741"/>
    </source>
</evidence>
<reference evidence="11" key="1">
    <citation type="submission" date="2019-08" db="EMBL/GenBank/DDBJ databases">
        <authorList>
            <person name="Kucharzyk K."/>
            <person name="Murdoch R.W."/>
            <person name="Higgins S."/>
            <person name="Loffler F."/>
        </authorList>
    </citation>
    <scope>NUCLEOTIDE SEQUENCE</scope>
</reference>
<comment type="cofactor">
    <cofactor evidence="1">
        <name>Mg(2+)</name>
        <dbReference type="ChEBI" id="CHEBI:18420"/>
    </cofactor>
</comment>
<evidence type="ECO:0000256" key="6">
    <source>
        <dbReference type="ARBA" id="ARBA00022842"/>
    </source>
</evidence>
<dbReference type="PANTHER" id="PTHR11649">
    <property type="entry name" value="MSS1/TRME-RELATED GTP-BINDING PROTEIN"/>
    <property type="match status" value="1"/>
</dbReference>
<dbReference type="GO" id="GO:0005525">
    <property type="term" value="F:GTP binding"/>
    <property type="evidence" value="ECO:0007669"/>
    <property type="project" value="UniProtKB-KW"/>
</dbReference>
<dbReference type="CDD" id="cd01876">
    <property type="entry name" value="YihA_EngB"/>
    <property type="match status" value="1"/>
</dbReference>
<name>A0A644T881_9ZZZZ</name>
<sequence length="205" mass="23228">MIIRTAEFHVSNSDPAKCPEPVKPEYAFIGRSNVGKSSLINMLLERKNLARTSATPGKTRLINHFIINSGWYLVDLPGYGYARISKKEREKWELMIRKYFLKRPSLVNTFILVDARIEPKKADIEFINWFGQEQLPFTIVFTKADKLSANQLASNVAGFKAKLSETWEEIPSYVITSAETGEGRDALLSMISKGNEAYAAFLDEE</sequence>
<comment type="caution">
    <text evidence="11">The sequence shown here is derived from an EMBL/GenBank/DDBJ whole genome shotgun (WGS) entry which is preliminary data.</text>
</comment>